<keyword evidence="5" id="KW-0732">Signal</keyword>
<evidence type="ECO:0000256" key="5">
    <source>
        <dbReference type="SAM" id="SignalP"/>
    </source>
</evidence>
<evidence type="ECO:0000256" key="2">
    <source>
        <dbReference type="ARBA" id="ARBA00023180"/>
    </source>
</evidence>
<dbReference type="AlphaFoldDB" id="A0A8K0EJB7"/>
<feature type="domain" description="Immunoglobulin" evidence="7">
    <location>
        <begin position="174"/>
        <end position="279"/>
    </location>
</feature>
<protein>
    <submittedName>
        <fullName evidence="8">IL1RAPL1 protein</fullName>
    </submittedName>
</protein>
<dbReference type="PANTHER" id="PTHR11890">
    <property type="entry name" value="INTERLEUKIN-1 RECEPTOR FAMILY MEMBER"/>
    <property type="match status" value="1"/>
</dbReference>
<dbReference type="InterPro" id="IPR003599">
    <property type="entry name" value="Ig_sub"/>
</dbReference>
<dbReference type="OrthoDB" id="6244967at2759"/>
<evidence type="ECO:0000313" key="8">
    <source>
        <dbReference type="EMBL" id="CAH1253520.1"/>
    </source>
</evidence>
<feature type="transmembrane region" description="Helical" evidence="4">
    <location>
        <begin position="295"/>
        <end position="319"/>
    </location>
</feature>
<feature type="domain" description="Immunoglobulin subtype 2" evidence="6">
    <location>
        <begin position="78"/>
        <end position="148"/>
    </location>
</feature>
<gene>
    <name evidence="8" type="primary">IL1RAPL1</name>
    <name evidence="8" type="ORF">BLAG_LOCUS13259</name>
</gene>
<organism evidence="8 9">
    <name type="scientific">Branchiostoma lanceolatum</name>
    <name type="common">Common lancelet</name>
    <name type="synonym">Amphioxus lanceolatum</name>
    <dbReference type="NCBI Taxonomy" id="7740"/>
    <lineage>
        <taxon>Eukaryota</taxon>
        <taxon>Metazoa</taxon>
        <taxon>Chordata</taxon>
        <taxon>Cephalochordata</taxon>
        <taxon>Leptocardii</taxon>
        <taxon>Amphioxiformes</taxon>
        <taxon>Branchiostomatidae</taxon>
        <taxon>Branchiostoma</taxon>
    </lineage>
</organism>
<dbReference type="InterPro" id="IPR015621">
    <property type="entry name" value="IL-1_rcpt_fam"/>
</dbReference>
<dbReference type="Pfam" id="PF00047">
    <property type="entry name" value="ig"/>
    <property type="match status" value="2"/>
</dbReference>
<reference evidence="8" key="1">
    <citation type="submission" date="2022-01" db="EMBL/GenBank/DDBJ databases">
        <authorList>
            <person name="Braso-Vives M."/>
        </authorList>
    </citation>
    <scope>NUCLEOTIDE SEQUENCE</scope>
</reference>
<dbReference type="InterPro" id="IPR036179">
    <property type="entry name" value="Ig-like_dom_sf"/>
</dbReference>
<evidence type="ECO:0000259" key="6">
    <source>
        <dbReference type="SMART" id="SM00408"/>
    </source>
</evidence>
<keyword evidence="4" id="KW-0812">Transmembrane</keyword>
<dbReference type="SMART" id="SM00409">
    <property type="entry name" value="IG"/>
    <property type="match status" value="2"/>
</dbReference>
<keyword evidence="4" id="KW-0472">Membrane</keyword>
<feature type="domain" description="Immunoglobulin subtype 2" evidence="6">
    <location>
        <begin position="180"/>
        <end position="261"/>
    </location>
</feature>
<dbReference type="Gene3D" id="2.60.40.10">
    <property type="entry name" value="Immunoglobulins"/>
    <property type="match status" value="2"/>
</dbReference>
<dbReference type="PANTHER" id="PTHR11890:SF44">
    <property type="entry name" value="X-LINKED INTERLEUKIN-1 RECEPTOR ACCESSORY PROTEIN-LIKE 2"/>
    <property type="match status" value="1"/>
</dbReference>
<dbReference type="SUPFAM" id="SSF48726">
    <property type="entry name" value="Immunoglobulin"/>
    <property type="match status" value="2"/>
</dbReference>
<dbReference type="InterPro" id="IPR003598">
    <property type="entry name" value="Ig_sub2"/>
</dbReference>
<evidence type="ECO:0000256" key="4">
    <source>
        <dbReference type="SAM" id="Phobius"/>
    </source>
</evidence>
<dbReference type="InterPro" id="IPR013151">
    <property type="entry name" value="Immunoglobulin_dom"/>
</dbReference>
<evidence type="ECO:0000259" key="7">
    <source>
        <dbReference type="SMART" id="SM00409"/>
    </source>
</evidence>
<name>A0A8K0EJB7_BRALA</name>
<proteinExistence type="predicted"/>
<dbReference type="InterPro" id="IPR013783">
    <property type="entry name" value="Ig-like_fold"/>
</dbReference>
<keyword evidence="1" id="KW-1015">Disulfide bond</keyword>
<dbReference type="Proteomes" id="UP000838412">
    <property type="component" value="Chromosome 2"/>
</dbReference>
<keyword evidence="9" id="KW-1185">Reference proteome</keyword>
<evidence type="ECO:0000256" key="1">
    <source>
        <dbReference type="ARBA" id="ARBA00023157"/>
    </source>
</evidence>
<evidence type="ECO:0000313" key="9">
    <source>
        <dbReference type="Proteomes" id="UP000838412"/>
    </source>
</evidence>
<evidence type="ECO:0000256" key="3">
    <source>
        <dbReference type="ARBA" id="ARBA00023319"/>
    </source>
</evidence>
<feature type="signal peptide" evidence="5">
    <location>
        <begin position="1"/>
        <end position="32"/>
    </location>
</feature>
<keyword evidence="3" id="KW-0393">Immunoglobulin domain</keyword>
<accession>A0A8K0EJB7</accession>
<keyword evidence="2" id="KW-0325">Glycoprotein</keyword>
<sequence>MRSFQMYYAKTFRGVLMCAWVFLWAGTPSLSAAVLANAAPSPVPPADYHNYDYDYYGDYDACLNWQTNIQEIFLEKATVGEPMTIRCPFSECWDGFSTTWSRNGVQLKLNPTTDEVTQSGDAGEQLQFPRLRQEDAGAYTCQMTNGTHTFVGNVQLDATNPYSTTPPSMEPVDPPKLQRGVGEMATFVCKASYGVIGPATFPQLYWIKNNTFVKNSNRVVLRPSSRTDSAGSLHMNVSLSIHHLLDEDFGQYTCIAHTTFGWMAQNATLEKDESVLVIERGFFEKARKDVAGTTVLWLLSIVVLISIAAMVTLAVGIHIHQRDDRKALHEEEKPQDTV</sequence>
<dbReference type="EMBL" id="OV696687">
    <property type="protein sequence ID" value="CAH1253520.1"/>
    <property type="molecule type" value="Genomic_DNA"/>
</dbReference>
<feature type="domain" description="Immunoglobulin" evidence="7">
    <location>
        <begin position="72"/>
        <end position="159"/>
    </location>
</feature>
<dbReference type="SMART" id="SM00408">
    <property type="entry name" value="IGc2"/>
    <property type="match status" value="2"/>
</dbReference>
<feature type="chain" id="PRO_5035441784" evidence="5">
    <location>
        <begin position="33"/>
        <end position="338"/>
    </location>
</feature>
<keyword evidence="4" id="KW-1133">Transmembrane helix</keyword>